<keyword evidence="7" id="KW-1185">Reference proteome</keyword>
<dbReference type="PROSITE" id="PS00028">
    <property type="entry name" value="ZINC_FINGER_C2H2_1"/>
    <property type="match status" value="4"/>
</dbReference>
<dbReference type="InterPro" id="IPR052797">
    <property type="entry name" value="RegFact_GeneExpr_CellDeath"/>
</dbReference>
<feature type="binding site" evidence="2">
    <location>
        <position position="9"/>
    </location>
    <ligand>
        <name>Zn(2+)</name>
        <dbReference type="ChEBI" id="CHEBI:29105"/>
    </ligand>
</feature>
<evidence type="ECO:0000259" key="5">
    <source>
        <dbReference type="PROSITE" id="PS51915"/>
    </source>
</evidence>
<feature type="region of interest" description="Disordered" evidence="3">
    <location>
        <begin position="372"/>
        <end position="403"/>
    </location>
</feature>
<feature type="domain" description="C2H2-type" evidence="4">
    <location>
        <begin position="206"/>
        <end position="234"/>
    </location>
</feature>
<dbReference type="PROSITE" id="PS50157">
    <property type="entry name" value="ZINC_FINGER_C2H2_2"/>
    <property type="match status" value="2"/>
</dbReference>
<feature type="domain" description="C2H2-type" evidence="4">
    <location>
        <begin position="129"/>
        <end position="152"/>
    </location>
</feature>
<reference evidence="6 7" key="1">
    <citation type="submission" date="2021-06" db="EMBL/GenBank/DDBJ databases">
        <title>A haploid diamondback moth (Plutella xylostella L.) genome assembly resolves 31 chromosomes and identifies a diamide resistance mutation.</title>
        <authorList>
            <person name="Ward C.M."/>
            <person name="Perry K.D."/>
            <person name="Baker G."/>
            <person name="Powis K."/>
            <person name="Heckel D.G."/>
            <person name="Baxter S.W."/>
        </authorList>
    </citation>
    <scope>NUCLEOTIDE SEQUENCE [LARGE SCALE GENOMIC DNA]</scope>
    <source>
        <strain evidence="6 7">LV</strain>
        <tissue evidence="6">Single pupa</tissue>
    </source>
</reference>
<keyword evidence="2" id="KW-0862">Zinc</keyword>
<organism evidence="6 7">
    <name type="scientific">Plutella xylostella</name>
    <name type="common">Diamondback moth</name>
    <name type="synonym">Plutella maculipennis</name>
    <dbReference type="NCBI Taxonomy" id="51655"/>
    <lineage>
        <taxon>Eukaryota</taxon>
        <taxon>Metazoa</taxon>
        <taxon>Ecdysozoa</taxon>
        <taxon>Arthropoda</taxon>
        <taxon>Hexapoda</taxon>
        <taxon>Insecta</taxon>
        <taxon>Pterygota</taxon>
        <taxon>Neoptera</taxon>
        <taxon>Endopterygota</taxon>
        <taxon>Lepidoptera</taxon>
        <taxon>Glossata</taxon>
        <taxon>Ditrysia</taxon>
        <taxon>Yponomeutoidea</taxon>
        <taxon>Plutellidae</taxon>
        <taxon>Plutella</taxon>
    </lineage>
</organism>
<feature type="compositionally biased region" description="Basic and acidic residues" evidence="3">
    <location>
        <begin position="372"/>
        <end position="385"/>
    </location>
</feature>
<evidence type="ECO:0000256" key="1">
    <source>
        <dbReference type="PROSITE-ProRule" id="PRU00042"/>
    </source>
</evidence>
<keyword evidence="2" id="KW-0479">Metal-binding</keyword>
<evidence type="ECO:0000259" key="4">
    <source>
        <dbReference type="PROSITE" id="PS50157"/>
    </source>
</evidence>
<dbReference type="InterPro" id="IPR012934">
    <property type="entry name" value="Znf_AD"/>
</dbReference>
<keyword evidence="1" id="KW-0863">Zinc-finger</keyword>
<feature type="domain" description="ZAD" evidence="5">
    <location>
        <begin position="7"/>
        <end position="79"/>
    </location>
</feature>
<protein>
    <submittedName>
        <fullName evidence="6">Uncharacterized protein</fullName>
    </submittedName>
</protein>
<feature type="binding site" evidence="2">
    <location>
        <position position="52"/>
    </location>
    <ligand>
        <name>Zn(2+)</name>
        <dbReference type="ChEBI" id="CHEBI:29105"/>
    </ligand>
</feature>
<dbReference type="PANTHER" id="PTHR33936:SF24">
    <property type="entry name" value="C2H2-TYPE DOMAIN-CONTAINING PROTEIN"/>
    <property type="match status" value="1"/>
</dbReference>
<feature type="binding site" evidence="2">
    <location>
        <position position="12"/>
    </location>
    <ligand>
        <name>Zn(2+)</name>
        <dbReference type="ChEBI" id="CHEBI:29105"/>
    </ligand>
</feature>
<comment type="caution">
    <text evidence="6">The sequence shown here is derived from an EMBL/GenBank/DDBJ whole genome shotgun (WGS) entry which is preliminary data.</text>
</comment>
<gene>
    <name evidence="6" type="ORF">JYU34_000735</name>
</gene>
<dbReference type="EMBL" id="JAHIBW010000001">
    <property type="protein sequence ID" value="KAG7313583.1"/>
    <property type="molecule type" value="Genomic_DNA"/>
</dbReference>
<evidence type="ECO:0000313" key="7">
    <source>
        <dbReference type="Proteomes" id="UP000823941"/>
    </source>
</evidence>
<dbReference type="PROSITE" id="PS51915">
    <property type="entry name" value="ZAD"/>
    <property type="match status" value="1"/>
</dbReference>
<sequence>MEVEEFEGCISCMKTKDLCDLFTVYGENAQTYAKMFETCFNVKIADELKFICSTCAHKLQNACTFRELTLKTINMVQVIKDEEYLDEELLEADDKTDVKPEIGDDDPDDDSTKASGIRVGLCSHMDNRHPCDMCAAVFASARTLKEHKERSHGIHGTIGGESKQYPCHFCENVYSGRKACYTHLRMKHGLKLSTEQAPKFTPRQRKQCHVCNKDFSQQQILNKHLWKAHGYEVEKRKAFQCPLCESRVSYGHHFDQHLLTEHRLKQHVETLQFPSMDDFIMYKSQVQEQTRCRFRKTTASKHTIEGLRSHYMCSQSGVYVYQGKGIRPAPERQIYKTGKACPAHIVVTESVGGVRVVFHSTHVGHGACPYYEPRESRKSKSESSLDRCPGLSPGSATYDPDDLDQDLDDSEREWLCDTCGESCDSARQFATHCDAHSCRLLPCIYCDSILRMPLWLRIVLVIAICVAVAHSHKAKTQKSIDGMHDFTSPRNPILPSNLVDETSAESSPVIAGMMPDSFGEMFNFLDGDSFGIGPMHEFVYGWQAIVNTMSMKNNVEVRKRAGLQRFALAGINGITLISHIGVTEIMINGTRSYCFGGVSRPPGRRSVICKGALYQENRFSCRVPYLRYPTPLGYRYCIDKYASVHSLDGTYKTAYCGRGESIPKFHYDYICERRDVKIKRVNLTDPNERNNIKTPVVRRAEYYRGPYDILKACPDWYGCNLRISPESPNQEIPPRLLQGNDTAFVGQGGKYWLSLYYTPLSTYSIYFQAHAEYPWQSHRPVTTNNKKGGIWEQLLKANIGPDMNLHYNLNGIYNRYPAAAAVPDLMRNDGEIHPANFRTNVRDPANEGIHATRLGADGPDGQPNLGPYQFGRDAQAQGNFQQGQNMS</sequence>
<evidence type="ECO:0000256" key="3">
    <source>
        <dbReference type="SAM" id="MobiDB-lite"/>
    </source>
</evidence>
<accession>A0ABQ7R8H2</accession>
<feature type="region of interest" description="Disordered" evidence="3">
    <location>
        <begin position="850"/>
        <end position="872"/>
    </location>
</feature>
<dbReference type="Proteomes" id="UP000823941">
    <property type="component" value="Chromosome 1"/>
</dbReference>
<dbReference type="PANTHER" id="PTHR33936">
    <property type="entry name" value="PROTEIN CBG17840"/>
    <property type="match status" value="1"/>
</dbReference>
<dbReference type="SMART" id="SM00355">
    <property type="entry name" value="ZnF_C2H2"/>
    <property type="match status" value="5"/>
</dbReference>
<proteinExistence type="predicted"/>
<feature type="binding site" evidence="2">
    <location>
        <position position="55"/>
    </location>
    <ligand>
        <name>Zn(2+)</name>
        <dbReference type="ChEBI" id="CHEBI:29105"/>
    </ligand>
</feature>
<evidence type="ECO:0000256" key="2">
    <source>
        <dbReference type="PROSITE-ProRule" id="PRU01263"/>
    </source>
</evidence>
<name>A0ABQ7R8H2_PLUXY</name>
<dbReference type="InterPro" id="IPR013087">
    <property type="entry name" value="Znf_C2H2_type"/>
</dbReference>
<evidence type="ECO:0000313" key="6">
    <source>
        <dbReference type="EMBL" id="KAG7313583.1"/>
    </source>
</evidence>
<dbReference type="Gene3D" id="3.30.160.60">
    <property type="entry name" value="Classic Zinc Finger"/>
    <property type="match status" value="2"/>
</dbReference>